<name>A0A5J4SF17_9ZZZZ</name>
<gene>
    <name evidence="1" type="ORF">EZS27_008302</name>
</gene>
<evidence type="ECO:0000313" key="1">
    <source>
        <dbReference type="EMBL" id="KAA6344045.1"/>
    </source>
</evidence>
<protein>
    <submittedName>
        <fullName evidence="1">Uncharacterized protein</fullName>
    </submittedName>
</protein>
<organism evidence="1">
    <name type="scientific">termite gut metagenome</name>
    <dbReference type="NCBI Taxonomy" id="433724"/>
    <lineage>
        <taxon>unclassified sequences</taxon>
        <taxon>metagenomes</taxon>
        <taxon>organismal metagenomes</taxon>
    </lineage>
</organism>
<dbReference type="EMBL" id="SNRY01000238">
    <property type="protein sequence ID" value="KAA6344045.1"/>
    <property type="molecule type" value="Genomic_DNA"/>
</dbReference>
<dbReference type="AlphaFoldDB" id="A0A5J4SF17"/>
<comment type="caution">
    <text evidence="1">The sequence shown here is derived from an EMBL/GenBank/DDBJ whole genome shotgun (WGS) entry which is preliminary data.</text>
</comment>
<accession>A0A5J4SF17</accession>
<proteinExistence type="predicted"/>
<sequence>MQVYELNLILSQIPYRNKNSWEQTRFISYVATQTNSSKKIKPTDIIKFSWDKDNNTDKDINISKQDIERLKTKASMIAKTL</sequence>
<reference evidence="1" key="1">
    <citation type="submission" date="2019-03" db="EMBL/GenBank/DDBJ databases">
        <title>Single cell metagenomics reveals metabolic interactions within the superorganism composed of flagellate Streblomastix strix and complex community of Bacteroidetes bacteria on its surface.</title>
        <authorList>
            <person name="Treitli S.C."/>
            <person name="Kolisko M."/>
            <person name="Husnik F."/>
            <person name="Keeling P."/>
            <person name="Hampl V."/>
        </authorList>
    </citation>
    <scope>NUCLEOTIDE SEQUENCE</scope>
    <source>
        <strain evidence="1">STM</strain>
    </source>
</reference>